<evidence type="ECO:0000256" key="1">
    <source>
        <dbReference type="SAM" id="Coils"/>
    </source>
</evidence>
<feature type="compositionally biased region" description="Low complexity" evidence="2">
    <location>
        <begin position="7"/>
        <end position="19"/>
    </location>
</feature>
<dbReference type="EMBL" id="DAKRPA010000051">
    <property type="protein sequence ID" value="DBA01248.1"/>
    <property type="molecule type" value="Genomic_DNA"/>
</dbReference>
<dbReference type="AlphaFoldDB" id="A0AAV2Z7G1"/>
<name>A0AAV2Z7G1_9STRA</name>
<keyword evidence="4" id="KW-1185">Reference proteome</keyword>
<feature type="region of interest" description="Disordered" evidence="2">
    <location>
        <begin position="1"/>
        <end position="26"/>
    </location>
</feature>
<accession>A0AAV2Z7G1</accession>
<proteinExistence type="predicted"/>
<evidence type="ECO:0000313" key="3">
    <source>
        <dbReference type="EMBL" id="DBA01248.1"/>
    </source>
</evidence>
<keyword evidence="1" id="KW-0175">Coiled coil</keyword>
<reference evidence="3" key="1">
    <citation type="submission" date="2022-11" db="EMBL/GenBank/DDBJ databases">
        <authorList>
            <person name="Morgan W.R."/>
            <person name="Tartar A."/>
        </authorList>
    </citation>
    <scope>NUCLEOTIDE SEQUENCE</scope>
    <source>
        <strain evidence="3">ARSEF 373</strain>
    </source>
</reference>
<evidence type="ECO:0000313" key="4">
    <source>
        <dbReference type="Proteomes" id="UP001146120"/>
    </source>
</evidence>
<dbReference type="Proteomes" id="UP001146120">
    <property type="component" value="Unassembled WGS sequence"/>
</dbReference>
<protein>
    <submittedName>
        <fullName evidence="3">Uncharacterized protein</fullName>
    </submittedName>
</protein>
<evidence type="ECO:0000256" key="2">
    <source>
        <dbReference type="SAM" id="MobiDB-lite"/>
    </source>
</evidence>
<sequence>MAELKSESSTTAPKSTTAPRVRKRTYLVRKEEREELQKEVTQFEERLAMLKQLTIAELLYAVQDDGDDDYDMEQTKSSGSLLSKSELTNVALQAAVDHHHVVHPNLSPLMSSSYDSHMELYSSIRLGSDPGKWNAVFLAIKEQKVYRALALMDERSRSMDLTRPFATRDIYSTATGDHYLLFFDVKLLPSVQSVVQVPQVLQFVVKNLEFVISENLQ</sequence>
<reference evidence="3" key="2">
    <citation type="journal article" date="2023" name="Microbiol Resour">
        <title>Decontamination and Annotation of the Draft Genome Sequence of the Oomycete Lagenidium giganteum ARSEF 373.</title>
        <authorList>
            <person name="Morgan W.R."/>
            <person name="Tartar A."/>
        </authorList>
    </citation>
    <scope>NUCLEOTIDE SEQUENCE</scope>
    <source>
        <strain evidence="3">ARSEF 373</strain>
    </source>
</reference>
<organism evidence="3 4">
    <name type="scientific">Lagenidium giganteum</name>
    <dbReference type="NCBI Taxonomy" id="4803"/>
    <lineage>
        <taxon>Eukaryota</taxon>
        <taxon>Sar</taxon>
        <taxon>Stramenopiles</taxon>
        <taxon>Oomycota</taxon>
        <taxon>Peronosporomycetes</taxon>
        <taxon>Pythiales</taxon>
        <taxon>Pythiaceae</taxon>
    </lineage>
</organism>
<comment type="caution">
    <text evidence="3">The sequence shown here is derived from an EMBL/GenBank/DDBJ whole genome shotgun (WGS) entry which is preliminary data.</text>
</comment>
<gene>
    <name evidence="3" type="ORF">N0F65_010840</name>
</gene>
<feature type="coiled-coil region" evidence="1">
    <location>
        <begin position="26"/>
        <end position="53"/>
    </location>
</feature>